<evidence type="ECO:0000259" key="9">
    <source>
        <dbReference type="PROSITE" id="PS50928"/>
    </source>
</evidence>
<dbReference type="PROSITE" id="PS50928">
    <property type="entry name" value="ABC_TM1"/>
    <property type="match status" value="1"/>
</dbReference>
<dbReference type="InterPro" id="IPR000515">
    <property type="entry name" value="MetI-like"/>
</dbReference>
<comment type="caution">
    <text evidence="10">The sequence shown here is derived from an EMBL/GenBank/DDBJ whole genome shotgun (WGS) entry which is preliminary data.</text>
</comment>
<dbReference type="Gene3D" id="1.10.3720.10">
    <property type="entry name" value="MetI-like"/>
    <property type="match status" value="1"/>
</dbReference>
<dbReference type="InterPro" id="IPR010065">
    <property type="entry name" value="AA_ABC_transptr_permease_3TM"/>
</dbReference>
<evidence type="ECO:0000313" key="11">
    <source>
        <dbReference type="Proteomes" id="UP001410795"/>
    </source>
</evidence>
<keyword evidence="5" id="KW-0029">Amino-acid transport</keyword>
<dbReference type="CDD" id="cd06261">
    <property type="entry name" value="TM_PBP2"/>
    <property type="match status" value="1"/>
</dbReference>
<evidence type="ECO:0000256" key="6">
    <source>
        <dbReference type="ARBA" id="ARBA00022989"/>
    </source>
</evidence>
<feature type="transmembrane region" description="Helical" evidence="8">
    <location>
        <begin position="95"/>
        <end position="120"/>
    </location>
</feature>
<feature type="domain" description="ABC transmembrane type-1" evidence="9">
    <location>
        <begin position="64"/>
        <end position="263"/>
    </location>
</feature>
<dbReference type="PANTHER" id="PTHR30614">
    <property type="entry name" value="MEMBRANE COMPONENT OF AMINO ACID ABC TRANSPORTER"/>
    <property type="match status" value="1"/>
</dbReference>
<organism evidence="10 11">
    <name type="scientific">Microbacterium marinilacus</name>
    <dbReference type="NCBI Taxonomy" id="415209"/>
    <lineage>
        <taxon>Bacteria</taxon>
        <taxon>Bacillati</taxon>
        <taxon>Actinomycetota</taxon>
        <taxon>Actinomycetes</taxon>
        <taxon>Micrococcales</taxon>
        <taxon>Microbacteriaceae</taxon>
        <taxon>Microbacterium</taxon>
    </lineage>
</organism>
<feature type="transmembrane region" description="Helical" evidence="8">
    <location>
        <begin position="20"/>
        <end position="40"/>
    </location>
</feature>
<dbReference type="Proteomes" id="UP001410795">
    <property type="component" value="Unassembled WGS sequence"/>
</dbReference>
<keyword evidence="3" id="KW-1003">Cell membrane</keyword>
<evidence type="ECO:0000256" key="8">
    <source>
        <dbReference type="RuleBase" id="RU363032"/>
    </source>
</evidence>
<dbReference type="Pfam" id="PF00528">
    <property type="entry name" value="BPD_transp_1"/>
    <property type="match status" value="1"/>
</dbReference>
<evidence type="ECO:0000256" key="5">
    <source>
        <dbReference type="ARBA" id="ARBA00022970"/>
    </source>
</evidence>
<evidence type="ECO:0000313" key="10">
    <source>
        <dbReference type="EMBL" id="GAA3652269.1"/>
    </source>
</evidence>
<dbReference type="PANTHER" id="PTHR30614:SF0">
    <property type="entry name" value="L-CYSTINE TRANSPORT SYSTEM PERMEASE PROTEIN TCYL"/>
    <property type="match status" value="1"/>
</dbReference>
<evidence type="ECO:0000256" key="1">
    <source>
        <dbReference type="ARBA" id="ARBA00004651"/>
    </source>
</evidence>
<proteinExistence type="inferred from homology"/>
<evidence type="ECO:0000256" key="4">
    <source>
        <dbReference type="ARBA" id="ARBA00022692"/>
    </source>
</evidence>
<feature type="transmembrane region" description="Helical" evidence="8">
    <location>
        <begin position="244"/>
        <end position="266"/>
    </location>
</feature>
<evidence type="ECO:0000256" key="3">
    <source>
        <dbReference type="ARBA" id="ARBA00022475"/>
    </source>
</evidence>
<protein>
    <submittedName>
        <fullName evidence="10">Amino acid ABC transporter permease</fullName>
    </submittedName>
</protein>
<dbReference type="SUPFAM" id="SSF161098">
    <property type="entry name" value="MetI-like"/>
    <property type="match status" value="1"/>
</dbReference>
<keyword evidence="6 8" id="KW-1133">Transmembrane helix</keyword>
<evidence type="ECO:0000256" key="2">
    <source>
        <dbReference type="ARBA" id="ARBA00022448"/>
    </source>
</evidence>
<dbReference type="InterPro" id="IPR035906">
    <property type="entry name" value="MetI-like_sf"/>
</dbReference>
<comment type="similarity">
    <text evidence="8">Belongs to the binding-protein-dependent transport system permease family.</text>
</comment>
<keyword evidence="7 8" id="KW-0472">Membrane</keyword>
<reference evidence="11" key="1">
    <citation type="journal article" date="2019" name="Int. J. Syst. Evol. Microbiol.">
        <title>The Global Catalogue of Microorganisms (GCM) 10K type strain sequencing project: providing services to taxonomists for standard genome sequencing and annotation.</title>
        <authorList>
            <consortium name="The Broad Institute Genomics Platform"/>
            <consortium name="The Broad Institute Genome Sequencing Center for Infectious Disease"/>
            <person name="Wu L."/>
            <person name="Ma J."/>
        </authorList>
    </citation>
    <scope>NUCLEOTIDE SEQUENCE [LARGE SCALE GENOMIC DNA]</scope>
    <source>
        <strain evidence="11">JCM 16546</strain>
    </source>
</reference>
<sequence length="294" mass="32101">MTSPVTPDRTRPPVVPVRHYGQWITVAIVVALLAKVIYEIAANSVIRWEVVVSRFGAEAILQGLGVTVVLTIVSMVLGVVLGVGIAVMRISRNRLLSAFAFGFVWLFRGTPLLVQVLVWFNLSLFLPTIDLGFTVFQTNTIPPFAAAILALALNEAAYMAEIVRGGILSVDRGQAEAAGALGMTPGQTMARIVLPQAMRSILPPTGNELVTLLKETSLVSVIGAGDMLYRAQQIGATDFTRMEMLIIAACWYLVLTTVASVLQLWIERRFDKDRAPSAWLARMLPLRARKEATR</sequence>
<feature type="transmembrane region" description="Helical" evidence="8">
    <location>
        <begin position="60"/>
        <end position="88"/>
    </location>
</feature>
<keyword evidence="4 8" id="KW-0812">Transmembrane</keyword>
<feature type="transmembrane region" description="Helical" evidence="8">
    <location>
        <begin position="140"/>
        <end position="160"/>
    </location>
</feature>
<name>A0ABP7B9K2_9MICO</name>
<comment type="subcellular location">
    <subcellularLocation>
        <location evidence="1 8">Cell membrane</location>
        <topology evidence="1 8">Multi-pass membrane protein</topology>
    </subcellularLocation>
</comment>
<gene>
    <name evidence="10" type="ORF">GCM10022202_10110</name>
</gene>
<keyword evidence="11" id="KW-1185">Reference proteome</keyword>
<dbReference type="RefSeq" id="WP_221855503.1">
    <property type="nucleotide sequence ID" value="NZ_BAAAYV010000005.1"/>
</dbReference>
<evidence type="ECO:0000256" key="7">
    <source>
        <dbReference type="ARBA" id="ARBA00023136"/>
    </source>
</evidence>
<accession>A0ABP7B9K2</accession>
<keyword evidence="2 8" id="KW-0813">Transport</keyword>
<dbReference type="InterPro" id="IPR043429">
    <property type="entry name" value="ArtM/GltK/GlnP/TcyL/YhdX-like"/>
</dbReference>
<dbReference type="NCBIfam" id="TIGR01726">
    <property type="entry name" value="HEQRo_perm_3TM"/>
    <property type="match status" value="1"/>
</dbReference>
<dbReference type="EMBL" id="BAAAYV010000005">
    <property type="protein sequence ID" value="GAA3652269.1"/>
    <property type="molecule type" value="Genomic_DNA"/>
</dbReference>